<evidence type="ECO:0000313" key="2">
    <source>
        <dbReference type="Proteomes" id="UP000012589"/>
    </source>
</evidence>
<dbReference type="OrthoDB" id="882119at2"/>
<evidence type="ECO:0000313" key="1">
    <source>
        <dbReference type="EMBL" id="EMZ21117.1"/>
    </source>
</evidence>
<protein>
    <submittedName>
        <fullName evidence="1">Uncharacterized protein</fullName>
    </submittedName>
</protein>
<dbReference type="HOGENOM" id="CLU_2616735_0_0_9"/>
<accession>N1ZVR2</accession>
<sequence>MIKRIMDLFCRHKNSEVVCWHWTHGYNDNDIRFLEIELKCKDCGKYFFRYIKDWDECEKFIEKHKDKRWSDPCKPVLD</sequence>
<proteinExistence type="predicted"/>
<keyword evidence="2" id="KW-1185">Reference proteome</keyword>
<dbReference type="EMBL" id="AQFT01000136">
    <property type="protein sequence ID" value="EMZ21117.1"/>
    <property type="molecule type" value="Genomic_DNA"/>
</dbReference>
<dbReference type="AlphaFoldDB" id="N1ZVR2"/>
<dbReference type="Proteomes" id="UP000012589">
    <property type="component" value="Unassembled WGS sequence"/>
</dbReference>
<dbReference type="STRING" id="1235802.C823_04690"/>
<name>N1ZVR2_9FIRM</name>
<dbReference type="PATRIC" id="fig|1235802.3.peg.4951"/>
<reference evidence="1 2" key="1">
    <citation type="journal article" date="2014" name="Genome Announc.">
        <title>Draft genome sequences of the altered schaedler flora, a defined bacterial community from gnotobiotic mice.</title>
        <authorList>
            <person name="Wannemuehler M.J."/>
            <person name="Overstreet A.M."/>
            <person name="Ward D.V."/>
            <person name="Phillips G.J."/>
        </authorList>
    </citation>
    <scope>NUCLEOTIDE SEQUENCE [LARGE SCALE GENOMIC DNA]</scope>
    <source>
        <strain evidence="1 2">ASF492</strain>
    </source>
</reference>
<organism evidence="1 2">
    <name type="scientific">Eubacterium plexicaudatum ASF492</name>
    <dbReference type="NCBI Taxonomy" id="1235802"/>
    <lineage>
        <taxon>Bacteria</taxon>
        <taxon>Bacillati</taxon>
        <taxon>Bacillota</taxon>
        <taxon>Clostridia</taxon>
        <taxon>Eubacteriales</taxon>
        <taxon>Eubacteriaceae</taxon>
        <taxon>Eubacterium</taxon>
    </lineage>
</organism>
<gene>
    <name evidence="1" type="ORF">C823_04690</name>
</gene>
<comment type="caution">
    <text evidence="1">The sequence shown here is derived from an EMBL/GenBank/DDBJ whole genome shotgun (WGS) entry which is preliminary data.</text>
</comment>